<protein>
    <recommendedName>
        <fullName evidence="10">Protein translocase subunit SecA</fullName>
    </recommendedName>
</protein>
<dbReference type="InterPro" id="IPR000185">
    <property type="entry name" value="SecA"/>
</dbReference>
<keyword evidence="11" id="KW-0732">Signal</keyword>
<organism evidence="14">
    <name type="scientific">Chrysotila carterae</name>
    <name type="common">Marine alga</name>
    <name type="synonym">Syracosphaera carterae</name>
    <dbReference type="NCBI Taxonomy" id="13221"/>
    <lineage>
        <taxon>Eukaryota</taxon>
        <taxon>Haptista</taxon>
        <taxon>Haptophyta</taxon>
        <taxon>Prymnesiophyceae</taxon>
        <taxon>Isochrysidales</taxon>
        <taxon>Isochrysidaceae</taxon>
        <taxon>Chrysotila</taxon>
    </lineage>
</organism>
<evidence type="ECO:0000256" key="3">
    <source>
        <dbReference type="ARBA" id="ARBA00022448"/>
    </source>
</evidence>
<evidence type="ECO:0000313" key="14">
    <source>
        <dbReference type="EMBL" id="CAE0773407.1"/>
    </source>
</evidence>
<dbReference type="InterPro" id="IPR014018">
    <property type="entry name" value="SecA_motor_DEAD"/>
</dbReference>
<dbReference type="PANTHER" id="PTHR30612:SF0">
    <property type="entry name" value="CHLOROPLAST PROTEIN-TRANSPORTING ATPASE"/>
    <property type="match status" value="1"/>
</dbReference>
<evidence type="ECO:0000256" key="6">
    <source>
        <dbReference type="ARBA" id="ARBA00022927"/>
    </source>
</evidence>
<dbReference type="PROSITE" id="PS51192">
    <property type="entry name" value="HELICASE_ATP_BIND_1"/>
    <property type="match status" value="1"/>
</dbReference>
<dbReference type="InterPro" id="IPR011130">
    <property type="entry name" value="SecA_preprotein_X-link_dom"/>
</dbReference>
<proteinExistence type="inferred from homology"/>
<dbReference type="InterPro" id="IPR020937">
    <property type="entry name" value="SecA_CS"/>
</dbReference>
<feature type="chain" id="PRO_5031142836" description="Protein translocase subunit SecA" evidence="11">
    <location>
        <begin position="24"/>
        <end position="982"/>
    </location>
</feature>
<dbReference type="FunFam" id="3.90.1440.10:FF:000003">
    <property type="entry name" value="Preprotein translocase SecA subunit"/>
    <property type="match status" value="1"/>
</dbReference>
<dbReference type="PANTHER" id="PTHR30612">
    <property type="entry name" value="SECA INNER MEMBRANE COMPONENT OF SEC PROTEIN SECRETION SYSTEM"/>
    <property type="match status" value="1"/>
</dbReference>
<dbReference type="Pfam" id="PF07517">
    <property type="entry name" value="SecA_DEAD"/>
    <property type="match status" value="1"/>
</dbReference>
<evidence type="ECO:0000256" key="9">
    <source>
        <dbReference type="ARBA" id="ARBA00023136"/>
    </source>
</evidence>
<dbReference type="GO" id="GO:0006605">
    <property type="term" value="P:protein targeting"/>
    <property type="evidence" value="ECO:0007669"/>
    <property type="project" value="InterPro"/>
</dbReference>
<evidence type="ECO:0000256" key="7">
    <source>
        <dbReference type="ARBA" id="ARBA00022967"/>
    </source>
</evidence>
<feature type="domain" description="SecA family profile" evidence="13">
    <location>
        <begin position="79"/>
        <end position="761"/>
    </location>
</feature>
<dbReference type="HAMAP" id="MF_01382">
    <property type="entry name" value="SecA"/>
    <property type="match status" value="1"/>
</dbReference>
<dbReference type="Gene3D" id="3.90.1440.10">
    <property type="entry name" value="SecA, preprotein cross-linking domain"/>
    <property type="match status" value="1"/>
</dbReference>
<dbReference type="InterPro" id="IPR036266">
    <property type="entry name" value="SecA_Wing/Scaffold_sf"/>
</dbReference>
<dbReference type="SUPFAM" id="SSF52540">
    <property type="entry name" value="P-loop containing nucleoside triphosphate hydrolases"/>
    <property type="match status" value="2"/>
</dbReference>
<dbReference type="SUPFAM" id="SSF81767">
    <property type="entry name" value="Pre-protein crosslinking domain of SecA"/>
    <property type="match status" value="1"/>
</dbReference>
<dbReference type="GO" id="GO:0017038">
    <property type="term" value="P:protein import"/>
    <property type="evidence" value="ECO:0007669"/>
    <property type="project" value="InterPro"/>
</dbReference>
<comment type="similarity">
    <text evidence="2 10">Belongs to the SecA family.</text>
</comment>
<dbReference type="Gene3D" id="1.10.3060.10">
    <property type="entry name" value="Helical scaffold and wing domains of SecA"/>
    <property type="match status" value="1"/>
</dbReference>
<dbReference type="AlphaFoldDB" id="A0A7S4BQD3"/>
<keyword evidence="3 10" id="KW-0813">Transport</keyword>
<keyword evidence="8 10" id="KW-0811">Translocation</keyword>
<dbReference type="GO" id="GO:0006886">
    <property type="term" value="P:intracellular protein transport"/>
    <property type="evidence" value="ECO:0007669"/>
    <property type="project" value="InterPro"/>
</dbReference>
<evidence type="ECO:0000256" key="5">
    <source>
        <dbReference type="ARBA" id="ARBA00022840"/>
    </source>
</evidence>
<keyword evidence="4 10" id="KW-0547">Nucleotide-binding</keyword>
<keyword evidence="9" id="KW-0472">Membrane</keyword>
<evidence type="ECO:0000256" key="10">
    <source>
        <dbReference type="RuleBase" id="RU003874"/>
    </source>
</evidence>
<dbReference type="InterPro" id="IPR044722">
    <property type="entry name" value="SecA_SF2_C"/>
</dbReference>
<dbReference type="SUPFAM" id="SSF81886">
    <property type="entry name" value="Helical scaffold and wing domains of SecA"/>
    <property type="match status" value="1"/>
</dbReference>
<gene>
    <name evidence="14" type="ORF">PCAR00345_LOCUS26019</name>
</gene>
<dbReference type="Pfam" id="PF07516">
    <property type="entry name" value="SecA_SW"/>
    <property type="match status" value="1"/>
</dbReference>
<dbReference type="SMART" id="SM00957">
    <property type="entry name" value="SecA_DEAD"/>
    <property type="match status" value="1"/>
</dbReference>
<keyword evidence="6 10" id="KW-0653">Protein transport</keyword>
<dbReference type="InterPro" id="IPR036670">
    <property type="entry name" value="SecA_X-link_sf"/>
</dbReference>
<evidence type="ECO:0000256" key="11">
    <source>
        <dbReference type="SAM" id="SignalP"/>
    </source>
</evidence>
<evidence type="ECO:0000259" key="12">
    <source>
        <dbReference type="PROSITE" id="PS51192"/>
    </source>
</evidence>
<dbReference type="CDD" id="cd18803">
    <property type="entry name" value="SF2_C_secA"/>
    <property type="match status" value="1"/>
</dbReference>
<feature type="domain" description="Helicase ATP-binding" evidence="12">
    <location>
        <begin position="165"/>
        <end position="304"/>
    </location>
</feature>
<reference evidence="14" key="1">
    <citation type="submission" date="2021-01" db="EMBL/GenBank/DDBJ databases">
        <authorList>
            <person name="Corre E."/>
            <person name="Pelletier E."/>
            <person name="Niang G."/>
            <person name="Scheremetjew M."/>
            <person name="Finn R."/>
            <person name="Kale V."/>
            <person name="Holt S."/>
            <person name="Cochrane G."/>
            <person name="Meng A."/>
            <person name="Brown T."/>
            <person name="Cohen L."/>
        </authorList>
    </citation>
    <scope>NUCLEOTIDE SEQUENCE</scope>
    <source>
        <strain evidence="14">CCMP645</strain>
    </source>
</reference>
<dbReference type="Gene3D" id="3.40.50.300">
    <property type="entry name" value="P-loop containing nucleotide triphosphate hydrolases"/>
    <property type="match status" value="2"/>
</dbReference>
<evidence type="ECO:0000259" key="13">
    <source>
        <dbReference type="PROSITE" id="PS51196"/>
    </source>
</evidence>
<name>A0A7S4BQD3_CHRCT</name>
<dbReference type="GO" id="GO:0016020">
    <property type="term" value="C:membrane"/>
    <property type="evidence" value="ECO:0007669"/>
    <property type="project" value="UniProtKB-SubCell"/>
</dbReference>
<dbReference type="NCBIfam" id="TIGR00963">
    <property type="entry name" value="secA"/>
    <property type="match status" value="1"/>
</dbReference>
<dbReference type="CDD" id="cd17928">
    <property type="entry name" value="DEXDc_SecA"/>
    <property type="match status" value="1"/>
</dbReference>
<accession>A0A7S4BQD3</accession>
<dbReference type="PRINTS" id="PR00906">
    <property type="entry name" value="SECA"/>
</dbReference>
<dbReference type="Pfam" id="PF01043">
    <property type="entry name" value="SecA_PP_bind"/>
    <property type="match status" value="1"/>
</dbReference>
<feature type="signal peptide" evidence="11">
    <location>
        <begin position="1"/>
        <end position="23"/>
    </location>
</feature>
<evidence type="ECO:0000256" key="1">
    <source>
        <dbReference type="ARBA" id="ARBA00004170"/>
    </source>
</evidence>
<comment type="subcellular location">
    <subcellularLocation>
        <location evidence="1">Membrane</location>
        <topology evidence="1">Peripheral membrane protein</topology>
    </subcellularLocation>
</comment>
<dbReference type="InterPro" id="IPR011115">
    <property type="entry name" value="SecA_DEAD"/>
</dbReference>
<dbReference type="PROSITE" id="PS51196">
    <property type="entry name" value="SECA_MOTOR_DEAD"/>
    <property type="match status" value="1"/>
</dbReference>
<dbReference type="InterPro" id="IPR011116">
    <property type="entry name" value="SecA_Wing/Scaffold"/>
</dbReference>
<keyword evidence="7" id="KW-1278">Translocase</keyword>
<dbReference type="Pfam" id="PF21090">
    <property type="entry name" value="P-loop_SecA"/>
    <property type="match status" value="1"/>
</dbReference>
<sequence>MVPMAMAGWLRLLPMLSIPAANAYLLTARLATHVSHSSTHATHQPVSVAIRPGVMPPRKLEQLRMGLLDALQPTKKAGGSDGEFYNSDANKQLIEGYTLRAERINELEDEIELLDDEQLAQKTVEFRERISNGESEDDLLEEAFAVVREAAWRTLELRHYDVQLVGGMALHEGKLAQMGTGEGKTLVATLAVYLNALSGKGAFVVTVNDYLARRDAETMGQVYSFLGLSVGLVQTGQAPADRKAAYACDVTYVTNSELGFDYLRDNLATSVAEVVLPPTLNYCVVDEGDSVLIDEARVPLIISGRVDAPTERYAAAAKLANAMAPDVHYTVFEKDQNVQLTEEGARYCEAALQLSSLYDPKAPWASYVINALKAKELFVKDRSYLVRDGEALIIDEFSGRVMEGRRWSDGLHQSVEAKEGLTVQPETEVVASVTYQSLFRRFAKLASMSGTALTEAREFATIYNLDVVDVPPALPLQRVDIPASVYKTTRGKSNAALQELLALHRQGRPVLVGTTSVESSNAFSEKLDELGIAHQVLSADPKSADREAEIVAQAGRAGVITIATNMAGRGTDILLGGNPAFMARLQLRSTLAKAAGLEVTSPAADFYPCELSAEASAAVSAASKAWCALTGASSGEEVDAAALAALDETLAVAASAAAVEEGGLADVLREAFEAVKDEYDAALAPERQAVLESGGLHVIGTNLHDSRRIDDQLRGRAGRQGDPGSTHFFLSLEDRIFRVFGGDKVKGVLDFLRVSEDQPLESDQVTKVVEDTQAKVERFYYELRQKLFEFDEVIAVQRERNYARRSEMLRAGAEQTRSFFLSLSQETARDILKANWKNADGEPLAGAATDEVAEMLVAKLLQFFPAADIDAKHLAVSKDAAESYVLSAVEAALAAKHDSLEAVRSGLGVEAMRYLALVQTDLLWKAHLKNMNYVKEFAGLKAYAQMDPLTVYREEGLKYYDSMLVSFRQNTVYSFFQYQAKQ</sequence>
<dbReference type="InterPro" id="IPR027417">
    <property type="entry name" value="P-loop_NTPase"/>
</dbReference>
<evidence type="ECO:0000256" key="2">
    <source>
        <dbReference type="ARBA" id="ARBA00007650"/>
    </source>
</evidence>
<dbReference type="PROSITE" id="PS01312">
    <property type="entry name" value="SECA"/>
    <property type="match status" value="1"/>
</dbReference>
<keyword evidence="5 10" id="KW-0067">ATP-binding</keyword>
<evidence type="ECO:0000256" key="8">
    <source>
        <dbReference type="ARBA" id="ARBA00023010"/>
    </source>
</evidence>
<dbReference type="InterPro" id="IPR014001">
    <property type="entry name" value="Helicase_ATP-bd"/>
</dbReference>
<evidence type="ECO:0000256" key="4">
    <source>
        <dbReference type="ARBA" id="ARBA00022741"/>
    </source>
</evidence>
<dbReference type="GO" id="GO:0005524">
    <property type="term" value="F:ATP binding"/>
    <property type="evidence" value="ECO:0007669"/>
    <property type="project" value="UniProtKB-KW"/>
</dbReference>
<dbReference type="EMBL" id="HBIZ01040756">
    <property type="protein sequence ID" value="CAE0773407.1"/>
    <property type="molecule type" value="Transcribed_RNA"/>
</dbReference>
<dbReference type="SMART" id="SM00958">
    <property type="entry name" value="SecA_PP_bind"/>
    <property type="match status" value="1"/>
</dbReference>